<sequence>MATHLTMKGGCGDDSYARNSEIQRTYISCSVPVLEKALLELCRDPDLPPALTIADMGCSSGPNSLRAVYTCIKVVYMECRRLERPPPEFCVLLNDLPLNDFNTVFRSLPEFHRRMREEMGSGFGPCFVIGVPGSFYGRLFPRGSLNFVVSSTSLHWLSRVPEEMTNTRDLEFINKGKVYLSKSSPRGVFQAYEKQFRRDFHAFLESRGEEMADRGRMVVTMGGRRTPDPAADESCLLWDYLGEAFQSLVREGLIEESKLDSYNTPYYRPYIEDLKELIETEGSFHVVGVEIVAAPWDAVNGDRKCDRKETSETTAKAMRAVQESMLVAHFGDSVLDPLFERFTQIMAADWKEVEHVSLVLSLVRNPRP</sequence>
<protein>
    <submittedName>
        <fullName evidence="1">Uncharacterized protein</fullName>
    </submittedName>
</protein>
<evidence type="ECO:0000313" key="2">
    <source>
        <dbReference type="Proteomes" id="UP001057402"/>
    </source>
</evidence>
<evidence type="ECO:0000313" key="1">
    <source>
        <dbReference type="EMBL" id="KAI4326363.1"/>
    </source>
</evidence>
<proteinExistence type="predicted"/>
<reference evidence="2" key="1">
    <citation type="journal article" date="2023" name="Front. Plant Sci.">
        <title>Chromosomal-level genome assembly of Melastoma candidum provides insights into trichome evolution.</title>
        <authorList>
            <person name="Zhong Y."/>
            <person name="Wu W."/>
            <person name="Sun C."/>
            <person name="Zou P."/>
            <person name="Liu Y."/>
            <person name="Dai S."/>
            <person name="Zhou R."/>
        </authorList>
    </citation>
    <scope>NUCLEOTIDE SEQUENCE [LARGE SCALE GENOMIC DNA]</scope>
</reference>
<organism evidence="1 2">
    <name type="scientific">Melastoma candidum</name>
    <dbReference type="NCBI Taxonomy" id="119954"/>
    <lineage>
        <taxon>Eukaryota</taxon>
        <taxon>Viridiplantae</taxon>
        <taxon>Streptophyta</taxon>
        <taxon>Embryophyta</taxon>
        <taxon>Tracheophyta</taxon>
        <taxon>Spermatophyta</taxon>
        <taxon>Magnoliopsida</taxon>
        <taxon>eudicotyledons</taxon>
        <taxon>Gunneridae</taxon>
        <taxon>Pentapetalae</taxon>
        <taxon>rosids</taxon>
        <taxon>malvids</taxon>
        <taxon>Myrtales</taxon>
        <taxon>Melastomataceae</taxon>
        <taxon>Melastomatoideae</taxon>
        <taxon>Melastomateae</taxon>
        <taxon>Melastoma</taxon>
    </lineage>
</organism>
<dbReference type="Proteomes" id="UP001057402">
    <property type="component" value="Chromosome 9"/>
</dbReference>
<accession>A0ACB9MQG0</accession>
<gene>
    <name evidence="1" type="ORF">MLD38_031685</name>
</gene>
<dbReference type="EMBL" id="CM042888">
    <property type="protein sequence ID" value="KAI4326363.1"/>
    <property type="molecule type" value="Genomic_DNA"/>
</dbReference>
<keyword evidence="2" id="KW-1185">Reference proteome</keyword>
<comment type="caution">
    <text evidence="1">The sequence shown here is derived from an EMBL/GenBank/DDBJ whole genome shotgun (WGS) entry which is preliminary data.</text>
</comment>
<name>A0ACB9MQG0_9MYRT</name>